<name>A0A0E9W7X9_ANGAN</name>
<reference evidence="1" key="1">
    <citation type="submission" date="2014-11" db="EMBL/GenBank/DDBJ databases">
        <authorList>
            <person name="Amaro Gonzalez C."/>
        </authorList>
    </citation>
    <scope>NUCLEOTIDE SEQUENCE</scope>
</reference>
<proteinExistence type="predicted"/>
<reference evidence="1" key="2">
    <citation type="journal article" date="2015" name="Fish Shellfish Immunol.">
        <title>Early steps in the European eel (Anguilla anguilla)-Vibrio vulnificus interaction in the gills: Role of the RtxA13 toxin.</title>
        <authorList>
            <person name="Callol A."/>
            <person name="Pajuelo D."/>
            <person name="Ebbesson L."/>
            <person name="Teles M."/>
            <person name="MacKenzie S."/>
            <person name="Amaro C."/>
        </authorList>
    </citation>
    <scope>NUCLEOTIDE SEQUENCE</scope>
</reference>
<sequence length="25" mass="3048">MNIQTYKRIFLQKYIVSKIYLPSSL</sequence>
<organism evidence="1">
    <name type="scientific">Anguilla anguilla</name>
    <name type="common">European freshwater eel</name>
    <name type="synonym">Muraena anguilla</name>
    <dbReference type="NCBI Taxonomy" id="7936"/>
    <lineage>
        <taxon>Eukaryota</taxon>
        <taxon>Metazoa</taxon>
        <taxon>Chordata</taxon>
        <taxon>Craniata</taxon>
        <taxon>Vertebrata</taxon>
        <taxon>Euteleostomi</taxon>
        <taxon>Actinopterygii</taxon>
        <taxon>Neopterygii</taxon>
        <taxon>Teleostei</taxon>
        <taxon>Anguilliformes</taxon>
        <taxon>Anguillidae</taxon>
        <taxon>Anguilla</taxon>
    </lineage>
</organism>
<evidence type="ECO:0000313" key="1">
    <source>
        <dbReference type="EMBL" id="JAH86479.1"/>
    </source>
</evidence>
<accession>A0A0E9W7X9</accession>
<dbReference type="AlphaFoldDB" id="A0A0E9W7X9"/>
<protein>
    <submittedName>
        <fullName evidence="1">Uncharacterized protein</fullName>
    </submittedName>
</protein>
<dbReference type="EMBL" id="GBXM01022098">
    <property type="protein sequence ID" value="JAH86479.1"/>
    <property type="molecule type" value="Transcribed_RNA"/>
</dbReference>